<dbReference type="AlphaFoldDB" id="A0A9N9P5S9"/>
<feature type="non-terminal residue" evidence="1">
    <location>
        <position position="71"/>
    </location>
</feature>
<keyword evidence="2" id="KW-1185">Reference proteome</keyword>
<dbReference type="EMBL" id="CAJVPY010041526">
    <property type="protein sequence ID" value="CAG8806667.1"/>
    <property type="molecule type" value="Genomic_DNA"/>
</dbReference>
<protein>
    <submittedName>
        <fullName evidence="1">23281_t:CDS:1</fullName>
    </submittedName>
</protein>
<reference evidence="1" key="1">
    <citation type="submission" date="2021-06" db="EMBL/GenBank/DDBJ databases">
        <authorList>
            <person name="Kallberg Y."/>
            <person name="Tangrot J."/>
            <person name="Rosling A."/>
        </authorList>
    </citation>
    <scope>NUCLEOTIDE SEQUENCE</scope>
    <source>
        <strain evidence="1">MA453B</strain>
    </source>
</reference>
<proteinExistence type="predicted"/>
<comment type="caution">
    <text evidence="1">The sequence shown here is derived from an EMBL/GenBank/DDBJ whole genome shotgun (WGS) entry which is preliminary data.</text>
</comment>
<evidence type="ECO:0000313" key="1">
    <source>
        <dbReference type="EMBL" id="CAG8806667.1"/>
    </source>
</evidence>
<accession>A0A9N9P5S9</accession>
<dbReference type="Proteomes" id="UP000789405">
    <property type="component" value="Unassembled WGS sequence"/>
</dbReference>
<name>A0A9N9P5S9_9GLOM</name>
<organism evidence="1 2">
    <name type="scientific">Dentiscutata erythropus</name>
    <dbReference type="NCBI Taxonomy" id="1348616"/>
    <lineage>
        <taxon>Eukaryota</taxon>
        <taxon>Fungi</taxon>
        <taxon>Fungi incertae sedis</taxon>
        <taxon>Mucoromycota</taxon>
        <taxon>Glomeromycotina</taxon>
        <taxon>Glomeromycetes</taxon>
        <taxon>Diversisporales</taxon>
        <taxon>Gigasporaceae</taxon>
        <taxon>Dentiscutata</taxon>
    </lineage>
</organism>
<gene>
    <name evidence="1" type="ORF">DERYTH_LOCUS24518</name>
</gene>
<sequence>EKLLILNESFQNDDTKIPEQIPFLAKQNQKTYRNCSKAKEMLVEEKEKKIPNNSYKTYLKERRRNTSRTKV</sequence>
<evidence type="ECO:0000313" key="2">
    <source>
        <dbReference type="Proteomes" id="UP000789405"/>
    </source>
</evidence>